<dbReference type="InterPro" id="IPR001119">
    <property type="entry name" value="SLH_dom"/>
</dbReference>
<name>A0A1Y0IGT5_9BACL</name>
<feature type="domain" description="SLH" evidence="2">
    <location>
        <begin position="571"/>
        <end position="632"/>
    </location>
</feature>
<keyword evidence="1" id="KW-0732">Signal</keyword>
<feature type="domain" description="SLH" evidence="2">
    <location>
        <begin position="633"/>
        <end position="687"/>
    </location>
</feature>
<dbReference type="PROSITE" id="PS51272">
    <property type="entry name" value="SLH"/>
    <property type="match status" value="2"/>
</dbReference>
<dbReference type="OrthoDB" id="2473368at2"/>
<protein>
    <recommendedName>
        <fullName evidence="2">SLH domain-containing protein</fullName>
    </recommendedName>
</protein>
<dbReference type="Pfam" id="PF00395">
    <property type="entry name" value="SLH"/>
    <property type="match status" value="2"/>
</dbReference>
<dbReference type="EMBL" id="CP021434">
    <property type="protein sequence ID" value="ARU59692.1"/>
    <property type="molecule type" value="Genomic_DNA"/>
</dbReference>
<proteinExistence type="predicted"/>
<dbReference type="RefSeq" id="WP_087455080.1">
    <property type="nucleotide sequence ID" value="NZ_CP021434.1"/>
</dbReference>
<organism evidence="3 4">
    <name type="scientific">Tumebacillus avium</name>
    <dbReference type="NCBI Taxonomy" id="1903704"/>
    <lineage>
        <taxon>Bacteria</taxon>
        <taxon>Bacillati</taxon>
        <taxon>Bacillota</taxon>
        <taxon>Bacilli</taxon>
        <taxon>Bacillales</taxon>
        <taxon>Alicyclobacillaceae</taxon>
        <taxon>Tumebacillus</taxon>
    </lineage>
</organism>
<reference evidence="4" key="1">
    <citation type="submission" date="2017-05" db="EMBL/GenBank/DDBJ databases">
        <authorList>
            <person name="Sung H."/>
        </authorList>
    </citation>
    <scope>NUCLEOTIDE SEQUENCE [LARGE SCALE GENOMIC DNA]</scope>
    <source>
        <strain evidence="4">AR23208</strain>
    </source>
</reference>
<feature type="signal peptide" evidence="1">
    <location>
        <begin position="1"/>
        <end position="31"/>
    </location>
</feature>
<gene>
    <name evidence="3" type="ORF">CBW65_00520</name>
</gene>
<evidence type="ECO:0000256" key="1">
    <source>
        <dbReference type="SAM" id="SignalP"/>
    </source>
</evidence>
<evidence type="ECO:0000313" key="3">
    <source>
        <dbReference type="EMBL" id="ARU59692.1"/>
    </source>
</evidence>
<dbReference type="Pfam" id="PF16244">
    <property type="entry name" value="DUF4901"/>
    <property type="match status" value="2"/>
</dbReference>
<feature type="chain" id="PRO_5012620839" description="SLH domain-containing protein" evidence="1">
    <location>
        <begin position="32"/>
        <end position="687"/>
    </location>
</feature>
<dbReference type="KEGG" id="tum:CBW65_00520"/>
<accession>A0A1Y0IGT5</accession>
<keyword evidence="4" id="KW-1185">Reference proteome</keyword>
<evidence type="ECO:0000313" key="4">
    <source>
        <dbReference type="Proteomes" id="UP000195437"/>
    </source>
</evidence>
<dbReference type="InterPro" id="IPR032599">
    <property type="entry name" value="YcdB/YcdC_rep_domain"/>
</dbReference>
<evidence type="ECO:0000259" key="2">
    <source>
        <dbReference type="PROSITE" id="PS51272"/>
    </source>
</evidence>
<dbReference type="AlphaFoldDB" id="A0A1Y0IGT5"/>
<dbReference type="Proteomes" id="UP000195437">
    <property type="component" value="Chromosome"/>
</dbReference>
<sequence length="687" mass="76898">MPRNGKSMTLLTAACLLLAGTMPLQPQTASAASAVQPATLSEAAAVQKARELLTIPENKYKLENAEYFEEPHFIGLPDTKLWLLVFEQSEDVIAVVIDAVSGRLLYFDNGQLEEPDEHQQYLSPAEAETAAVKFLQQHAPEEFRQAKLQAQDMAGGLEHSFSYYRMVNGIPVSQQGLYVTVGWDGKINSFIMQWEPSLQFPSPEGVLAPEKARQTFVNNIDIELQYEHLYSDAPELVYKPYFPYGEALNAITGAMSTIQTSYLNPPKVPSTEPLVKNGPKTPPKLSAPLTKVQAQTLAQTLGLLPEGAEYVENEYEEYEDGEWYLTFETAGDPVITYTVRLDANTGELIEFFSDDEAEPEFDQAPDMARLQQIALEKAKTLFPHRTGALAMEPPVDSESTLFTFNFLVNGLLASGDYLDLRLNPADGSVLEVYRSFSEADAFPDPKAELTPEQAKEMFAKLPLQLYYGFEQTEDGLLKSTPGLYYRFQQLYPSEVAIDARTGQVKGMISPNGVPMPYDIHGHWAEEALTLFSDKQLLHTDDMNALPDEPITRSYLIELMIGHLQHNPPTDQTIYYQDVTPDHPSFYAISAAAKLGWIAKDKNFRPDDLITREEMAILMAKAAGLDPKPHQKDPLPYVDAQNISWWSYGAVALNYKQGWMQGDDENKFLPQGDLTLAEAVSMLYRFKH</sequence>